<feature type="transmembrane region" description="Helical" evidence="9">
    <location>
        <begin position="573"/>
        <end position="591"/>
    </location>
</feature>
<dbReference type="KEGG" id="mmt:Metme_1539"/>
<feature type="transmembrane region" description="Helical" evidence="9">
    <location>
        <begin position="397"/>
        <end position="419"/>
    </location>
</feature>
<organism evidence="14 15">
    <name type="scientific">Methylomonas methanica (strain DSM 25384 / MC09)</name>
    <dbReference type="NCBI Taxonomy" id="857087"/>
    <lineage>
        <taxon>Bacteria</taxon>
        <taxon>Pseudomonadati</taxon>
        <taxon>Pseudomonadota</taxon>
        <taxon>Gammaproteobacteria</taxon>
        <taxon>Methylococcales</taxon>
        <taxon>Methylococcaceae</taxon>
        <taxon>Methylomonas</taxon>
    </lineage>
</organism>
<keyword evidence="15" id="KW-1185">Reference proteome</keyword>
<dbReference type="GO" id="GO:0008381">
    <property type="term" value="F:mechanosensitive monoatomic ion channel activity"/>
    <property type="evidence" value="ECO:0007669"/>
    <property type="project" value="UniProtKB-ARBA"/>
</dbReference>
<comment type="similarity">
    <text evidence="2">Belongs to the MscS (TC 1.A.23) family.</text>
</comment>
<dbReference type="InterPro" id="IPR052702">
    <property type="entry name" value="MscS-like_channel"/>
</dbReference>
<keyword evidence="7" id="KW-0175">Coiled coil</keyword>
<feature type="transmembrane region" description="Helical" evidence="9">
    <location>
        <begin position="280"/>
        <end position="305"/>
    </location>
</feature>
<reference evidence="14 15" key="1">
    <citation type="journal article" date="2011" name="J. Bacteriol.">
        <title>Complete Genome Sequence of the Aerobic Marine Methanotroph Methylomonas methanica MC09.</title>
        <authorList>
            <person name="Boden R."/>
            <person name="Cunliffe M."/>
            <person name="Scanlan J."/>
            <person name="Moussard H."/>
            <person name="Kits K.D."/>
            <person name="Klotz M.G."/>
            <person name="Jetten M.S."/>
            <person name="Vuilleumier S."/>
            <person name="Han J."/>
            <person name="Peters L."/>
            <person name="Mikhailova N."/>
            <person name="Teshima H."/>
            <person name="Tapia R."/>
            <person name="Kyrpides N."/>
            <person name="Ivanova N."/>
            <person name="Pagani I."/>
            <person name="Cheng J.F."/>
            <person name="Goodwin L."/>
            <person name="Han C."/>
            <person name="Hauser L."/>
            <person name="Land M.L."/>
            <person name="Lapidus A."/>
            <person name="Lucas S."/>
            <person name="Pitluck S."/>
            <person name="Woyke T."/>
            <person name="Stein L."/>
            <person name="Murrell J.C."/>
        </authorList>
    </citation>
    <scope>NUCLEOTIDE SEQUENCE [LARGE SCALE GENOMIC DNA]</scope>
    <source>
        <strain evidence="14 15">MC09</strain>
    </source>
</reference>
<feature type="transmembrane region" description="Helical" evidence="9">
    <location>
        <begin position="482"/>
        <end position="503"/>
    </location>
</feature>
<dbReference type="SUPFAM" id="SSF82861">
    <property type="entry name" value="Mechanosensitive channel protein MscS (YggB), transmembrane region"/>
    <property type="match status" value="1"/>
</dbReference>
<reference key="2">
    <citation type="submission" date="2011-05" db="EMBL/GenBank/DDBJ databases">
        <title>Complete genome sequence of the aerobic marine methanotroph Methylomonas methanica MC09.</title>
        <authorList>
            <person name="Boden R."/>
            <person name="Cunliffe M."/>
            <person name="Scanlan J."/>
            <person name="Moussard H."/>
            <person name="Kits K.D."/>
            <person name="Klotz M."/>
            <person name="Jetten M."/>
            <person name="Vuilleumier S."/>
            <person name="Han J."/>
            <person name="Peters L."/>
            <person name="Mikhailova N."/>
            <person name="Teshima H."/>
            <person name="Tapia R."/>
            <person name="Kyrpides N."/>
            <person name="Ivanova N."/>
            <person name="Pagani I."/>
            <person name="Cheng J.-F."/>
            <person name="Goodwin L."/>
            <person name="Han C."/>
            <person name="Hauser L."/>
            <person name="Land M."/>
            <person name="Lapidus A."/>
            <person name="Lucas S."/>
            <person name="Pitluck S."/>
            <person name="Woyke T."/>
            <person name="Stein L.Y."/>
            <person name="Murrell C."/>
        </authorList>
    </citation>
    <scope>NUCLEOTIDE SEQUENCE</scope>
    <source>
        <strain>MC09</strain>
    </source>
</reference>
<evidence type="ECO:0000259" key="11">
    <source>
        <dbReference type="Pfam" id="PF00924"/>
    </source>
</evidence>
<feature type="coiled-coil region" evidence="7">
    <location>
        <begin position="28"/>
        <end position="55"/>
    </location>
</feature>
<feature type="domain" description="DUF3772" evidence="12">
    <location>
        <begin position="132"/>
        <end position="186"/>
    </location>
</feature>
<feature type="signal peptide" evidence="10">
    <location>
        <begin position="1"/>
        <end position="23"/>
    </location>
</feature>
<dbReference type="Gene3D" id="1.10.287.1260">
    <property type="match status" value="1"/>
</dbReference>
<dbReference type="EMBL" id="CP002738">
    <property type="protein sequence ID" value="AEF99960.1"/>
    <property type="molecule type" value="Genomic_DNA"/>
</dbReference>
<reference evidence="15" key="3">
    <citation type="submission" date="2011-05" db="EMBL/GenBank/DDBJ databases">
        <title>Complete sequence of Methylomonas methanica MC09.</title>
        <authorList>
            <consortium name="US DOE Joint Genome Institute"/>
            <person name="Lucas S."/>
            <person name="Han J."/>
            <person name="Lapidus A."/>
            <person name="Cheng J.-F."/>
            <person name="Goodwin L."/>
            <person name="Pitluck S."/>
            <person name="Peters L."/>
            <person name="Mikhailova N."/>
            <person name="Teshima H."/>
            <person name="Han C."/>
            <person name="Tapia R."/>
            <person name="Land M."/>
            <person name="Hauser L."/>
            <person name="Kyrpides N."/>
            <person name="Ivanova N."/>
            <person name="Pagani I."/>
            <person name="Stein L."/>
            <person name="Woyke T."/>
        </authorList>
    </citation>
    <scope>NUCLEOTIDE SEQUENCE [LARGE SCALE GENOMIC DNA]</scope>
    <source>
        <strain evidence="15">MC09</strain>
    </source>
</reference>
<keyword evidence="10" id="KW-0732">Signal</keyword>
<feature type="transmembrane region" description="Helical" evidence="9">
    <location>
        <begin position="597"/>
        <end position="626"/>
    </location>
</feature>
<dbReference type="Gene3D" id="3.30.70.100">
    <property type="match status" value="1"/>
</dbReference>
<dbReference type="PANTHER" id="PTHR30347">
    <property type="entry name" value="POTASSIUM CHANNEL RELATED"/>
    <property type="match status" value="1"/>
</dbReference>
<gene>
    <name evidence="14" type="ordered locus">Metme_1539</name>
</gene>
<feature type="region of interest" description="Disordered" evidence="8">
    <location>
        <begin position="92"/>
        <end position="111"/>
    </location>
</feature>
<evidence type="ECO:0000256" key="5">
    <source>
        <dbReference type="ARBA" id="ARBA00022989"/>
    </source>
</evidence>
<keyword evidence="6 9" id="KW-0472">Membrane</keyword>
<evidence type="ECO:0000256" key="4">
    <source>
        <dbReference type="ARBA" id="ARBA00022692"/>
    </source>
</evidence>
<dbReference type="Pfam" id="PF21082">
    <property type="entry name" value="MS_channel_3rd"/>
    <property type="match status" value="1"/>
</dbReference>
<dbReference type="InterPro" id="IPR006685">
    <property type="entry name" value="MscS_channel_2nd"/>
</dbReference>
<dbReference type="PANTHER" id="PTHR30347:SF1">
    <property type="entry name" value="MECHANOSENSITIVE CHANNEL MSCK"/>
    <property type="match status" value="1"/>
</dbReference>
<dbReference type="Gene3D" id="2.30.30.60">
    <property type="match status" value="1"/>
</dbReference>
<keyword evidence="5 9" id="KW-1133">Transmembrane helix</keyword>
<evidence type="ECO:0000256" key="3">
    <source>
        <dbReference type="ARBA" id="ARBA00022475"/>
    </source>
</evidence>
<dbReference type="OrthoDB" id="9799209at2"/>
<evidence type="ECO:0000256" key="1">
    <source>
        <dbReference type="ARBA" id="ARBA00004651"/>
    </source>
</evidence>
<protein>
    <submittedName>
        <fullName evidence="14">MscS Mechanosensitive ion channel</fullName>
    </submittedName>
</protein>
<feature type="transmembrane region" description="Helical" evidence="9">
    <location>
        <begin position="425"/>
        <end position="444"/>
    </location>
</feature>
<dbReference type="STRING" id="857087.Metme_1539"/>
<dbReference type="InterPro" id="IPR011014">
    <property type="entry name" value="MscS_channel_TM-2"/>
</dbReference>
<dbReference type="InterPro" id="IPR011066">
    <property type="entry name" value="MscS_channel_C_sf"/>
</dbReference>
<keyword evidence="3" id="KW-1003">Cell membrane</keyword>
<evidence type="ECO:0000313" key="14">
    <source>
        <dbReference type="EMBL" id="AEF99960.1"/>
    </source>
</evidence>
<dbReference type="eggNOG" id="COG3264">
    <property type="taxonomic scope" value="Bacteria"/>
</dbReference>
<evidence type="ECO:0000256" key="7">
    <source>
        <dbReference type="SAM" id="Coils"/>
    </source>
</evidence>
<dbReference type="SUPFAM" id="SSF50182">
    <property type="entry name" value="Sm-like ribonucleoproteins"/>
    <property type="match status" value="1"/>
</dbReference>
<sequence length="805" mass="88272">MKTSLIRVYLFVLLSVCSGLLYAAAEQAAAIAQSLKQWNAELEQAAQTLANKDIDDGELKQLSEQLNGLRTDALAVSDDLAAQITPLQTELAALGPPPAKGAPKEPASLAAKRTSLNEQLAAIDGQTKELGLVISRTDDMLDQLSELRIRRFTQKIFTRGVSPLAPQIWQKGLPELQEKFASLNQQGTAWLAGETRETLTAELIHLTATLFVALAIVWPLSGWLSRKFGCTSAVQIPTYVELLRAALTVGFIRLLLPTSVTIAVYLVLAHDMLWTDAEQGVALCVLKALFMIILVSATSVAILAPSNGRWRLMPLNDNDARYVHKIILGLAWVFACDLVLDNWLSGVSMELTLLRKFWVGLLIAGLLLALLIRPQLWRMDIQHRRKISDKAGIWRAIRALMGILVLMIPVSAIAGYVALSRLLGTQIVLTGSLYILTSVVVALCNELIEEALNKETELGKKIRHHLELTEDGGELLLFWLKAAVNTVIYVGAILALLVIWGAGGEDISVWLYSVFFGFNIGGVTVSLSTLLIAITLFSAVLLLTRLCQRFLQQTFFPRTRIDLGIQHSIRASVGYIGFIIAAGLAVSTLGIDLSKLAIIAGALSVGIGFGLQNVVNNFVSGLILLIERPLKVGDWVVVNDKQGYVKNINVRATEIQTFDRAAVFIPNSTLISNPLLNWTHADKTGRVVLPVGVAYGSDTRKVEKILLEVADAHPAVMTVLAPSVLFKGFGDSSLNFELRAFVQDVDKVMKVSSDLCYEIDAAFKRENIEMPFPQQDVHWKDMARLETLVAKILQDKQVGQNDIQR</sequence>
<dbReference type="AlphaFoldDB" id="F9ZZZ2"/>
<feature type="chain" id="PRO_5003392805" evidence="10">
    <location>
        <begin position="24"/>
        <end position="805"/>
    </location>
</feature>
<dbReference type="SUPFAM" id="SSF82689">
    <property type="entry name" value="Mechanosensitive channel protein MscS (YggB), C-terminal domain"/>
    <property type="match status" value="1"/>
</dbReference>
<dbReference type="InterPro" id="IPR049278">
    <property type="entry name" value="MS_channel_C"/>
</dbReference>
<evidence type="ECO:0000256" key="8">
    <source>
        <dbReference type="SAM" id="MobiDB-lite"/>
    </source>
</evidence>
<proteinExistence type="inferred from homology"/>
<feature type="domain" description="Mechanosensitive ion channel MscS C-terminal" evidence="13">
    <location>
        <begin position="687"/>
        <end position="770"/>
    </location>
</feature>
<name>F9ZZZ2_METMM</name>
<evidence type="ECO:0000256" key="6">
    <source>
        <dbReference type="ARBA" id="ARBA00023136"/>
    </source>
</evidence>
<accession>F9ZZZ2</accession>
<dbReference type="Pfam" id="PF12607">
    <property type="entry name" value="DUF3772"/>
    <property type="match status" value="1"/>
</dbReference>
<feature type="transmembrane region" description="Helical" evidence="9">
    <location>
        <begin position="509"/>
        <end position="542"/>
    </location>
</feature>
<dbReference type="InterPro" id="IPR010920">
    <property type="entry name" value="LSM_dom_sf"/>
</dbReference>
<evidence type="ECO:0000256" key="2">
    <source>
        <dbReference type="ARBA" id="ARBA00008017"/>
    </source>
</evidence>
<evidence type="ECO:0000256" key="9">
    <source>
        <dbReference type="SAM" id="Phobius"/>
    </source>
</evidence>
<comment type="subcellular location">
    <subcellularLocation>
        <location evidence="1">Cell membrane</location>
        <topology evidence="1">Multi-pass membrane protein</topology>
    </subcellularLocation>
</comment>
<evidence type="ECO:0000259" key="12">
    <source>
        <dbReference type="Pfam" id="PF12607"/>
    </source>
</evidence>
<feature type="domain" description="Mechanosensitive ion channel MscS" evidence="11">
    <location>
        <begin position="613"/>
        <end position="680"/>
    </location>
</feature>
<evidence type="ECO:0000313" key="15">
    <source>
        <dbReference type="Proteomes" id="UP000008888"/>
    </source>
</evidence>
<evidence type="ECO:0000256" key="10">
    <source>
        <dbReference type="SAM" id="SignalP"/>
    </source>
</evidence>
<dbReference type="InterPro" id="IPR023408">
    <property type="entry name" value="MscS_beta-dom_sf"/>
</dbReference>
<dbReference type="Pfam" id="PF00924">
    <property type="entry name" value="MS_channel_2nd"/>
    <property type="match status" value="1"/>
</dbReference>
<feature type="transmembrane region" description="Helical" evidence="9">
    <location>
        <begin position="326"/>
        <end position="345"/>
    </location>
</feature>
<dbReference type="GO" id="GO:0005886">
    <property type="term" value="C:plasma membrane"/>
    <property type="evidence" value="ECO:0007669"/>
    <property type="project" value="UniProtKB-SubCell"/>
</dbReference>
<dbReference type="InterPro" id="IPR022249">
    <property type="entry name" value="DUF3772"/>
</dbReference>
<dbReference type="HOGENOM" id="CLU_011796_1_0_6"/>
<dbReference type="RefSeq" id="WP_013818216.1">
    <property type="nucleotide sequence ID" value="NC_015572.1"/>
</dbReference>
<evidence type="ECO:0000259" key="13">
    <source>
        <dbReference type="Pfam" id="PF21082"/>
    </source>
</evidence>
<feature type="transmembrane region" description="Helical" evidence="9">
    <location>
        <begin position="357"/>
        <end position="376"/>
    </location>
</feature>
<feature type="transmembrane region" description="Helical" evidence="9">
    <location>
        <begin position="203"/>
        <end position="224"/>
    </location>
</feature>
<feature type="transmembrane region" description="Helical" evidence="9">
    <location>
        <begin position="245"/>
        <end position="268"/>
    </location>
</feature>
<dbReference type="Proteomes" id="UP000008888">
    <property type="component" value="Chromosome"/>
</dbReference>
<keyword evidence="4 9" id="KW-0812">Transmembrane</keyword>